<dbReference type="EMBL" id="ML987203">
    <property type="protein sequence ID" value="KAF2244513.1"/>
    <property type="molecule type" value="Genomic_DNA"/>
</dbReference>
<dbReference type="GeneID" id="54587804"/>
<gene>
    <name evidence="1" type="ORF">BU26DRAFT_580617</name>
</gene>
<evidence type="ECO:0000313" key="1">
    <source>
        <dbReference type="EMBL" id="KAF2244513.1"/>
    </source>
</evidence>
<dbReference type="Proteomes" id="UP000800094">
    <property type="component" value="Unassembled WGS sequence"/>
</dbReference>
<accession>A0A6A6I4N1</accession>
<name>A0A6A6I4N1_9PLEO</name>
<dbReference type="AlphaFoldDB" id="A0A6A6I4N1"/>
<proteinExistence type="predicted"/>
<keyword evidence="2" id="KW-1185">Reference proteome</keyword>
<reference evidence="1" key="1">
    <citation type="journal article" date="2020" name="Stud. Mycol.">
        <title>101 Dothideomycetes genomes: a test case for predicting lifestyles and emergence of pathogens.</title>
        <authorList>
            <person name="Haridas S."/>
            <person name="Albert R."/>
            <person name="Binder M."/>
            <person name="Bloem J."/>
            <person name="Labutti K."/>
            <person name="Salamov A."/>
            <person name="Andreopoulos B."/>
            <person name="Baker S."/>
            <person name="Barry K."/>
            <person name="Bills G."/>
            <person name="Bluhm B."/>
            <person name="Cannon C."/>
            <person name="Castanera R."/>
            <person name="Culley D."/>
            <person name="Daum C."/>
            <person name="Ezra D."/>
            <person name="Gonzalez J."/>
            <person name="Henrissat B."/>
            <person name="Kuo A."/>
            <person name="Liang C."/>
            <person name="Lipzen A."/>
            <person name="Lutzoni F."/>
            <person name="Magnuson J."/>
            <person name="Mondo S."/>
            <person name="Nolan M."/>
            <person name="Ohm R."/>
            <person name="Pangilinan J."/>
            <person name="Park H.-J."/>
            <person name="Ramirez L."/>
            <person name="Alfaro M."/>
            <person name="Sun H."/>
            <person name="Tritt A."/>
            <person name="Yoshinaga Y."/>
            <person name="Zwiers L.-H."/>
            <person name="Turgeon B."/>
            <person name="Goodwin S."/>
            <person name="Spatafora J."/>
            <person name="Crous P."/>
            <person name="Grigoriev I."/>
        </authorList>
    </citation>
    <scope>NUCLEOTIDE SEQUENCE</scope>
    <source>
        <strain evidence="1">CBS 122368</strain>
    </source>
</reference>
<dbReference type="RefSeq" id="XP_033679517.1">
    <property type="nucleotide sequence ID" value="XM_033834474.1"/>
</dbReference>
<sequence>MECVFWKRSRERAGASPRANRTRSTNGYVCTEFCVALSRGAGVLKRCGTGGWGRRGRSVVWWPDGESSRGLLRPPILSSGTADCTERQVWDASQIIQEGANGRSFHGIDRLPLLPPPECLCPCFALSPSVKRRETVDPCPALQNEIHPLIKPQHARQRIRSPTYTTAFDVDDLEAWYERVYLTAAWHGRSRLRERDLWSVSNSSVRAGQQAYVCRTTKDKDTRSRPPLSTHIQTIGIGQVVEARRRGEWTCSGGSISSSQSGSRDPFCDHPLPYRLLIDPSNSLHP</sequence>
<protein>
    <submittedName>
        <fullName evidence="1">Uncharacterized protein</fullName>
    </submittedName>
</protein>
<evidence type="ECO:0000313" key="2">
    <source>
        <dbReference type="Proteomes" id="UP000800094"/>
    </source>
</evidence>
<organism evidence="1 2">
    <name type="scientific">Trematosphaeria pertusa</name>
    <dbReference type="NCBI Taxonomy" id="390896"/>
    <lineage>
        <taxon>Eukaryota</taxon>
        <taxon>Fungi</taxon>
        <taxon>Dikarya</taxon>
        <taxon>Ascomycota</taxon>
        <taxon>Pezizomycotina</taxon>
        <taxon>Dothideomycetes</taxon>
        <taxon>Pleosporomycetidae</taxon>
        <taxon>Pleosporales</taxon>
        <taxon>Massarineae</taxon>
        <taxon>Trematosphaeriaceae</taxon>
        <taxon>Trematosphaeria</taxon>
    </lineage>
</organism>